<evidence type="ECO:0000259" key="1">
    <source>
        <dbReference type="Pfam" id="PF01261"/>
    </source>
</evidence>
<protein>
    <recommendedName>
        <fullName evidence="1">Xylose isomerase-like TIM barrel domain-containing protein</fullName>
    </recommendedName>
</protein>
<dbReference type="Gene3D" id="3.20.20.150">
    <property type="entry name" value="Divalent-metal-dependent TIM barrel enzymes"/>
    <property type="match status" value="1"/>
</dbReference>
<dbReference type="PANTHER" id="PTHR12110">
    <property type="entry name" value="HYDROXYPYRUVATE ISOMERASE"/>
    <property type="match status" value="1"/>
</dbReference>
<gene>
    <name evidence="2" type="ORF">LCGC14_0335310</name>
</gene>
<dbReference type="InterPro" id="IPR036237">
    <property type="entry name" value="Xyl_isomerase-like_sf"/>
</dbReference>
<feature type="domain" description="Xylose isomerase-like TIM barrel" evidence="1">
    <location>
        <begin position="27"/>
        <end position="225"/>
    </location>
</feature>
<dbReference type="InterPro" id="IPR013022">
    <property type="entry name" value="Xyl_isomerase-like_TIM-brl"/>
</dbReference>
<dbReference type="EMBL" id="LAZR01000240">
    <property type="protein sequence ID" value="KKN79902.1"/>
    <property type="molecule type" value="Genomic_DNA"/>
</dbReference>
<name>A0A0F9TY73_9ZZZZ</name>
<dbReference type="Pfam" id="PF01261">
    <property type="entry name" value="AP_endonuc_2"/>
    <property type="match status" value="1"/>
</dbReference>
<sequence length="258" mass="28659">MSGPIIGAQLYTCHDYTQTAADLAETFKKVAAIGYTTVQLSGIGPDLDPNDVAKMLADNNLTCNATHMGWDEFLNDLDTVIEKNRLWGNPHPAIGGLDHRKYGTLDGIKQFGEEVAGVVEKLAPEGMDFSYHNHHVEFFKLPDGRTWLEALYDEISPDVLKAEIDTYWIQAGGGSPAAWLRKCAGRIPIVHFKDMVFRDNEVVFAEIGEGNLDWPAIIQACDDGGCEYAFIEQDDCYDRTPFECLETSYRNLEAMGLG</sequence>
<accession>A0A0F9TY73</accession>
<reference evidence="2" key="1">
    <citation type="journal article" date="2015" name="Nature">
        <title>Complex archaea that bridge the gap between prokaryotes and eukaryotes.</title>
        <authorList>
            <person name="Spang A."/>
            <person name="Saw J.H."/>
            <person name="Jorgensen S.L."/>
            <person name="Zaremba-Niedzwiedzka K."/>
            <person name="Martijn J."/>
            <person name="Lind A.E."/>
            <person name="van Eijk R."/>
            <person name="Schleper C."/>
            <person name="Guy L."/>
            <person name="Ettema T.J."/>
        </authorList>
    </citation>
    <scope>NUCLEOTIDE SEQUENCE</scope>
</reference>
<evidence type="ECO:0000313" key="2">
    <source>
        <dbReference type="EMBL" id="KKN79902.1"/>
    </source>
</evidence>
<dbReference type="PANTHER" id="PTHR12110:SF41">
    <property type="entry name" value="INOSOSE DEHYDRATASE"/>
    <property type="match status" value="1"/>
</dbReference>
<organism evidence="2">
    <name type="scientific">marine sediment metagenome</name>
    <dbReference type="NCBI Taxonomy" id="412755"/>
    <lineage>
        <taxon>unclassified sequences</taxon>
        <taxon>metagenomes</taxon>
        <taxon>ecological metagenomes</taxon>
    </lineage>
</organism>
<proteinExistence type="predicted"/>
<dbReference type="SUPFAM" id="SSF51658">
    <property type="entry name" value="Xylose isomerase-like"/>
    <property type="match status" value="1"/>
</dbReference>
<comment type="caution">
    <text evidence="2">The sequence shown here is derived from an EMBL/GenBank/DDBJ whole genome shotgun (WGS) entry which is preliminary data.</text>
</comment>
<dbReference type="InterPro" id="IPR050312">
    <property type="entry name" value="IolE/XylAMocC-like"/>
</dbReference>
<dbReference type="AlphaFoldDB" id="A0A0F9TY73"/>